<feature type="transmembrane region" description="Helical" evidence="2">
    <location>
        <begin position="194"/>
        <end position="214"/>
    </location>
</feature>
<feature type="transmembrane region" description="Helical" evidence="2">
    <location>
        <begin position="125"/>
        <end position="146"/>
    </location>
</feature>
<proteinExistence type="predicted"/>
<feature type="transmembrane region" description="Helical" evidence="2">
    <location>
        <begin position="249"/>
        <end position="266"/>
    </location>
</feature>
<keyword evidence="2" id="KW-1133">Transmembrane helix</keyword>
<dbReference type="OrthoDB" id="10441494at2759"/>
<feature type="compositionally biased region" description="Pro residues" evidence="1">
    <location>
        <begin position="43"/>
        <end position="58"/>
    </location>
</feature>
<evidence type="ECO:0000256" key="1">
    <source>
        <dbReference type="SAM" id="MobiDB-lite"/>
    </source>
</evidence>
<keyword evidence="2" id="KW-0812">Transmembrane</keyword>
<name>A0A368RWK5_SETIT</name>
<evidence type="ECO:0000256" key="2">
    <source>
        <dbReference type="SAM" id="Phobius"/>
    </source>
</evidence>
<organism evidence="3">
    <name type="scientific">Setaria italica</name>
    <name type="common">Foxtail millet</name>
    <name type="synonym">Panicum italicum</name>
    <dbReference type="NCBI Taxonomy" id="4555"/>
    <lineage>
        <taxon>Eukaryota</taxon>
        <taxon>Viridiplantae</taxon>
        <taxon>Streptophyta</taxon>
        <taxon>Embryophyta</taxon>
        <taxon>Tracheophyta</taxon>
        <taxon>Spermatophyta</taxon>
        <taxon>Magnoliopsida</taxon>
        <taxon>Liliopsida</taxon>
        <taxon>Poales</taxon>
        <taxon>Poaceae</taxon>
        <taxon>PACMAD clade</taxon>
        <taxon>Panicoideae</taxon>
        <taxon>Panicodae</taxon>
        <taxon>Paniceae</taxon>
        <taxon>Cenchrinae</taxon>
        <taxon>Setaria</taxon>
    </lineage>
</organism>
<feature type="transmembrane region" description="Helical" evidence="2">
    <location>
        <begin position="220"/>
        <end position="237"/>
    </location>
</feature>
<reference evidence="3" key="2">
    <citation type="submission" date="2015-07" db="EMBL/GenBank/DDBJ databases">
        <authorList>
            <person name="Noorani M."/>
        </authorList>
    </citation>
    <scope>NUCLEOTIDE SEQUENCE</scope>
    <source>
        <strain evidence="3">Yugu1</strain>
    </source>
</reference>
<reference evidence="3" key="1">
    <citation type="journal article" date="2012" name="Nat. Biotechnol.">
        <title>Reference genome sequence of the model plant Setaria.</title>
        <authorList>
            <person name="Bennetzen J.L."/>
            <person name="Schmutz J."/>
            <person name="Wang H."/>
            <person name="Percifield R."/>
            <person name="Hawkins J."/>
            <person name="Pontaroli A.C."/>
            <person name="Estep M."/>
            <person name="Feng L."/>
            <person name="Vaughn J.N."/>
            <person name="Grimwood J."/>
            <person name="Jenkins J."/>
            <person name="Barry K."/>
            <person name="Lindquist E."/>
            <person name="Hellsten U."/>
            <person name="Deshpande S."/>
            <person name="Wang X."/>
            <person name="Wu X."/>
            <person name="Mitros T."/>
            <person name="Triplett J."/>
            <person name="Yang X."/>
            <person name="Ye C.Y."/>
            <person name="Mauro-Herrera M."/>
            <person name="Wang L."/>
            <person name="Li P."/>
            <person name="Sharma M."/>
            <person name="Sharma R."/>
            <person name="Ronald P.C."/>
            <person name="Panaud O."/>
            <person name="Kellogg E.A."/>
            <person name="Brutnell T.P."/>
            <person name="Doust A.N."/>
            <person name="Tuskan G.A."/>
            <person name="Rokhsar D."/>
            <person name="Devos K.M."/>
        </authorList>
    </citation>
    <scope>NUCLEOTIDE SEQUENCE [LARGE SCALE GENOMIC DNA]</scope>
    <source>
        <strain evidence="3">Yugu1</strain>
    </source>
</reference>
<accession>A0A368RWK5</accession>
<feature type="transmembrane region" description="Helical" evidence="2">
    <location>
        <begin position="166"/>
        <end position="187"/>
    </location>
</feature>
<feature type="region of interest" description="Disordered" evidence="1">
    <location>
        <begin position="30"/>
        <end position="58"/>
    </location>
</feature>
<feature type="transmembrane region" description="Helical" evidence="2">
    <location>
        <begin position="71"/>
        <end position="91"/>
    </location>
</feature>
<dbReference type="EMBL" id="CM003534">
    <property type="protein sequence ID" value="RCV34518.1"/>
    <property type="molecule type" value="Genomic_DNA"/>
</dbReference>
<keyword evidence="2" id="KW-0472">Membrane</keyword>
<gene>
    <name evidence="3" type="ORF">SETIT_7G165700v2</name>
</gene>
<protein>
    <submittedName>
        <fullName evidence="3">Uncharacterized protein</fullName>
    </submittedName>
</protein>
<evidence type="ECO:0000313" key="3">
    <source>
        <dbReference type="EMBL" id="RCV34518.1"/>
    </source>
</evidence>
<dbReference type="AlphaFoldDB" id="A0A368RWK5"/>
<sequence length="321" mass="34915">MHVRDGFEGGQELWRLPFGISGWGLGAVAPGGRRRGSSTAPTAPAPSPSPSTSPARSPPPLTLLGGCFGRLLMDIDFISVLGIVLSAWVVLSPGWRLAGFRRQHGPLEESLIENAQAENETDLTYWLPSWFFLSVAVMALWCWFFWGASKITESAGSWLRSDPNISIKIVIPVTVAFNIVWLVWLCLINYKKTLLCVAAGTLGFIIFCGLAHLLKGSGRLHFIGFAAVALTVASNFCRMKSSARPQFSTLGFTVAIAGAVAGVLWIREGFAVDDFSADADEHGFLSMLFKKNFFWKLSSTAGSLFHGRDFVFLLVSQGTCM</sequence>